<evidence type="ECO:0000313" key="7">
    <source>
        <dbReference type="EMBL" id="PWQ97693.1"/>
    </source>
</evidence>
<dbReference type="EMBL" id="QGKM01000023">
    <property type="protein sequence ID" value="PWQ97693.1"/>
    <property type="molecule type" value="Genomic_DNA"/>
</dbReference>
<dbReference type="Pfam" id="PF22022">
    <property type="entry name" value="Phage_int_M"/>
    <property type="match status" value="1"/>
</dbReference>
<evidence type="ECO:0000256" key="4">
    <source>
        <dbReference type="ARBA" id="ARBA00023172"/>
    </source>
</evidence>
<dbReference type="Proteomes" id="UP000245539">
    <property type="component" value="Unassembled WGS sequence"/>
</dbReference>
<dbReference type="InterPro" id="IPR050808">
    <property type="entry name" value="Phage_Integrase"/>
</dbReference>
<dbReference type="InterPro" id="IPR011010">
    <property type="entry name" value="DNA_brk_join_enz"/>
</dbReference>
<evidence type="ECO:0000256" key="5">
    <source>
        <dbReference type="SAM" id="MobiDB-lite"/>
    </source>
</evidence>
<evidence type="ECO:0000256" key="2">
    <source>
        <dbReference type="ARBA" id="ARBA00022908"/>
    </source>
</evidence>
<dbReference type="RefSeq" id="WP_109837509.1">
    <property type="nucleotide sequence ID" value="NZ_QGKM01000023.1"/>
</dbReference>
<dbReference type="PANTHER" id="PTHR30629:SF2">
    <property type="entry name" value="PROPHAGE INTEGRASE INTS-RELATED"/>
    <property type="match status" value="1"/>
</dbReference>
<comment type="similarity">
    <text evidence="1">Belongs to the 'phage' integrase family.</text>
</comment>
<keyword evidence="4" id="KW-0233">DNA recombination</keyword>
<dbReference type="SUPFAM" id="SSF56349">
    <property type="entry name" value="DNA breaking-rejoining enzymes"/>
    <property type="match status" value="1"/>
</dbReference>
<dbReference type="InterPro" id="IPR038488">
    <property type="entry name" value="Integrase_DNA-bd_sf"/>
</dbReference>
<keyword evidence="3" id="KW-0238">DNA-binding</keyword>
<dbReference type="PROSITE" id="PS51898">
    <property type="entry name" value="TYR_RECOMBINASE"/>
    <property type="match status" value="1"/>
</dbReference>
<dbReference type="Pfam" id="PF00589">
    <property type="entry name" value="Phage_integrase"/>
    <property type="match status" value="1"/>
</dbReference>
<dbReference type="GO" id="GO:0006310">
    <property type="term" value="P:DNA recombination"/>
    <property type="evidence" value="ECO:0007669"/>
    <property type="project" value="UniProtKB-KW"/>
</dbReference>
<comment type="caution">
    <text evidence="7">The sequence shown here is derived from an EMBL/GenBank/DDBJ whole genome shotgun (WGS) entry which is preliminary data.</text>
</comment>
<dbReference type="InterPro" id="IPR013762">
    <property type="entry name" value="Integrase-like_cat_sf"/>
</dbReference>
<reference evidence="7 8" key="1">
    <citation type="submission" date="2018-05" db="EMBL/GenBank/DDBJ databases">
        <title>Leucothrix arctica sp. nov., isolated from Arctic seawater.</title>
        <authorList>
            <person name="Choi A."/>
            <person name="Baek K."/>
        </authorList>
    </citation>
    <scope>NUCLEOTIDE SEQUENCE [LARGE SCALE GENOMIC DNA]</scope>
    <source>
        <strain evidence="7 8">JCM 18388</strain>
    </source>
</reference>
<dbReference type="InterPro" id="IPR002104">
    <property type="entry name" value="Integrase_catalytic"/>
</dbReference>
<evidence type="ECO:0000259" key="6">
    <source>
        <dbReference type="PROSITE" id="PS51898"/>
    </source>
</evidence>
<dbReference type="InterPro" id="IPR010998">
    <property type="entry name" value="Integrase_recombinase_N"/>
</dbReference>
<dbReference type="CDD" id="cd00801">
    <property type="entry name" value="INT_P4_C"/>
    <property type="match status" value="1"/>
</dbReference>
<feature type="region of interest" description="Disordered" evidence="5">
    <location>
        <begin position="1"/>
        <end position="23"/>
    </location>
</feature>
<feature type="compositionally biased region" description="Basic and acidic residues" evidence="5">
    <location>
        <begin position="85"/>
        <end position="101"/>
    </location>
</feature>
<keyword evidence="2" id="KW-0229">DNA integration</keyword>
<dbReference type="GO" id="GO:0015074">
    <property type="term" value="P:DNA integration"/>
    <property type="evidence" value="ECO:0007669"/>
    <property type="project" value="UniProtKB-KW"/>
</dbReference>
<accession>A0A317CJS7</accession>
<feature type="region of interest" description="Disordered" evidence="5">
    <location>
        <begin position="78"/>
        <end position="101"/>
    </location>
</feature>
<organism evidence="7 8">
    <name type="scientific">Leucothrix pacifica</name>
    <dbReference type="NCBI Taxonomy" id="1247513"/>
    <lineage>
        <taxon>Bacteria</taxon>
        <taxon>Pseudomonadati</taxon>
        <taxon>Pseudomonadota</taxon>
        <taxon>Gammaproteobacteria</taxon>
        <taxon>Thiotrichales</taxon>
        <taxon>Thiotrichaceae</taxon>
        <taxon>Leucothrix</taxon>
    </lineage>
</organism>
<dbReference type="AlphaFoldDB" id="A0A317CJS7"/>
<evidence type="ECO:0000313" key="8">
    <source>
        <dbReference type="Proteomes" id="UP000245539"/>
    </source>
</evidence>
<evidence type="ECO:0000256" key="3">
    <source>
        <dbReference type="ARBA" id="ARBA00023125"/>
    </source>
</evidence>
<evidence type="ECO:0000256" key="1">
    <source>
        <dbReference type="ARBA" id="ARBA00008857"/>
    </source>
</evidence>
<dbReference type="Gene3D" id="1.10.443.10">
    <property type="entry name" value="Intergrase catalytic core"/>
    <property type="match status" value="1"/>
</dbReference>
<keyword evidence="8" id="KW-1185">Reference proteome</keyword>
<dbReference type="Gene3D" id="3.30.160.390">
    <property type="entry name" value="Integrase, DNA-binding domain"/>
    <property type="match status" value="1"/>
</dbReference>
<dbReference type="OrthoDB" id="9795573at2"/>
<feature type="domain" description="Tyr recombinase" evidence="6">
    <location>
        <begin position="205"/>
        <end position="384"/>
    </location>
</feature>
<name>A0A317CJS7_9GAMM</name>
<protein>
    <submittedName>
        <fullName evidence="7">Integrase</fullName>
    </submittedName>
</protein>
<proteinExistence type="inferred from homology"/>
<dbReference type="Gene3D" id="1.10.150.130">
    <property type="match status" value="1"/>
</dbReference>
<dbReference type="PANTHER" id="PTHR30629">
    <property type="entry name" value="PROPHAGE INTEGRASE"/>
    <property type="match status" value="1"/>
</dbReference>
<dbReference type="GO" id="GO:0003677">
    <property type="term" value="F:DNA binding"/>
    <property type="evidence" value="ECO:0007669"/>
    <property type="project" value="UniProtKB-KW"/>
</dbReference>
<dbReference type="InterPro" id="IPR025166">
    <property type="entry name" value="Integrase_DNA_bind_dom"/>
</dbReference>
<gene>
    <name evidence="7" type="ORF">DKW60_09965</name>
</gene>
<dbReference type="Pfam" id="PF13356">
    <property type="entry name" value="Arm-DNA-bind_3"/>
    <property type="match status" value="1"/>
</dbReference>
<dbReference type="InterPro" id="IPR053876">
    <property type="entry name" value="Phage_int_M"/>
</dbReference>
<sequence length="408" mass="46483">MQRKLSDRQIKAAKTKPDGKVSKLSDGGGLFLQVSTTGKYWRYNYRFDKKQKTLSLGVYPEIGLSLARDRHNEARELLARGVDPSQERQAEKQAEKAKHQDSFENIASEWFAKFSEGWTANHRAKVWKYLERDLFPVIGEKPISEIEPPEVLAACNIVVERGSIYLAHEVKQAAGRVFRYGVATGKCKRDAAADLRGALPPIREKHYPTITKPLEVGALLRALAEYQGDYTTKQAINLLPYLMCRPGELRHMEWTEIDIDLAVWIIPAGKMKSRREHKVPLSKQAISILESMVEHTRDAKYVFHGLRSKDRPLSENTFNAALRRLGFSRDQMVSHGFRGMASSLLNEQGWNPDAIEAQLAHQQGDKVRAAYNRAQYWDERVKMMQSYADYLDSLRSGADVIPIKRNQA</sequence>